<dbReference type="Proteomes" id="UP000006729">
    <property type="component" value="Chromosome 11"/>
</dbReference>
<sequence length="406" mass="46968">MCLSTGEADVFNKYKDDKGNLKENLTKDVKGLLSLYEASYLSAHGEIILDEALVFTETHLKSMVARLVSPLADQVTHALNRPAHGGIVKYEQWYSISFYEQDELHIEPVLKPANSNFNTLQKLYQEELRNLSKWWKELEFTTKLPFARDRLIECYIVVLGLFIQPQYALARQILTKSTMLYPYWMTYMMYMILTKSTMLVSILDDIYDVHGTIEELEQFTKMIERWDTSMEDLPDYTKVWFEALFVSLNHVPTLEEYRKNGVFSCTYPLLTVSSLCGMGKIASKEVFDWLFTHPKILASTSDLLRLIDDVASHERPCVECCMKQHGVSKQDAHDELTKLVERTLKESDWKDINEEPLGVPKKVLQVFLNFARVADVFYSDYDAFTESITMAKDMLAAFLINPMPIE</sequence>
<comment type="caution">
    <text evidence="1">The sequence shown here is derived from an EMBL/GenBank/DDBJ whole genome shotgun (WGS) entry which is preliminary data.</text>
</comment>
<evidence type="ECO:0000313" key="2">
    <source>
        <dbReference type="Proteomes" id="UP000006729"/>
    </source>
</evidence>
<protein>
    <submittedName>
        <fullName evidence="1">Uncharacterized protein</fullName>
    </submittedName>
</protein>
<accession>A0ACC0S8R0</accession>
<dbReference type="EMBL" id="CM009300">
    <property type="protein sequence ID" value="KAI9385936.1"/>
    <property type="molecule type" value="Genomic_DNA"/>
</dbReference>
<gene>
    <name evidence="1" type="ORF">POPTR_011G130666v4</name>
</gene>
<proteinExistence type="predicted"/>
<organism evidence="1 2">
    <name type="scientific">Populus trichocarpa</name>
    <name type="common">Western balsam poplar</name>
    <name type="synonym">Populus balsamifera subsp. trichocarpa</name>
    <dbReference type="NCBI Taxonomy" id="3694"/>
    <lineage>
        <taxon>Eukaryota</taxon>
        <taxon>Viridiplantae</taxon>
        <taxon>Streptophyta</taxon>
        <taxon>Embryophyta</taxon>
        <taxon>Tracheophyta</taxon>
        <taxon>Spermatophyta</taxon>
        <taxon>Magnoliopsida</taxon>
        <taxon>eudicotyledons</taxon>
        <taxon>Gunneridae</taxon>
        <taxon>Pentapetalae</taxon>
        <taxon>rosids</taxon>
        <taxon>fabids</taxon>
        <taxon>Malpighiales</taxon>
        <taxon>Salicaceae</taxon>
        <taxon>Saliceae</taxon>
        <taxon>Populus</taxon>
    </lineage>
</organism>
<name>A0ACC0S8R0_POPTR</name>
<reference evidence="1 2" key="1">
    <citation type="journal article" date="2006" name="Science">
        <title>The genome of black cottonwood, Populus trichocarpa (Torr. &amp; Gray).</title>
        <authorList>
            <person name="Tuskan G.A."/>
            <person name="Difazio S."/>
            <person name="Jansson S."/>
            <person name="Bohlmann J."/>
            <person name="Grigoriev I."/>
            <person name="Hellsten U."/>
            <person name="Putnam N."/>
            <person name="Ralph S."/>
            <person name="Rombauts S."/>
            <person name="Salamov A."/>
            <person name="Schein J."/>
            <person name="Sterck L."/>
            <person name="Aerts A."/>
            <person name="Bhalerao R.R."/>
            <person name="Bhalerao R.P."/>
            <person name="Blaudez D."/>
            <person name="Boerjan W."/>
            <person name="Brun A."/>
            <person name="Brunner A."/>
            <person name="Busov V."/>
            <person name="Campbell M."/>
            <person name="Carlson J."/>
            <person name="Chalot M."/>
            <person name="Chapman J."/>
            <person name="Chen G.L."/>
            <person name="Cooper D."/>
            <person name="Coutinho P.M."/>
            <person name="Couturier J."/>
            <person name="Covert S."/>
            <person name="Cronk Q."/>
            <person name="Cunningham R."/>
            <person name="Davis J."/>
            <person name="Degroeve S."/>
            <person name="Dejardin A."/>
            <person name="Depamphilis C."/>
            <person name="Detter J."/>
            <person name="Dirks B."/>
            <person name="Dubchak I."/>
            <person name="Duplessis S."/>
            <person name="Ehlting J."/>
            <person name="Ellis B."/>
            <person name="Gendler K."/>
            <person name="Goodstein D."/>
            <person name="Gribskov M."/>
            <person name="Grimwood J."/>
            <person name="Groover A."/>
            <person name="Gunter L."/>
            <person name="Hamberger B."/>
            <person name="Heinze B."/>
            <person name="Helariutta Y."/>
            <person name="Henrissat B."/>
            <person name="Holligan D."/>
            <person name="Holt R."/>
            <person name="Huang W."/>
            <person name="Islam-Faridi N."/>
            <person name="Jones S."/>
            <person name="Jones-Rhoades M."/>
            <person name="Jorgensen R."/>
            <person name="Joshi C."/>
            <person name="Kangasjarvi J."/>
            <person name="Karlsson J."/>
            <person name="Kelleher C."/>
            <person name="Kirkpatrick R."/>
            <person name="Kirst M."/>
            <person name="Kohler A."/>
            <person name="Kalluri U."/>
            <person name="Larimer F."/>
            <person name="Leebens-Mack J."/>
            <person name="Leple J.C."/>
            <person name="Locascio P."/>
            <person name="Lou Y."/>
            <person name="Lucas S."/>
            <person name="Martin F."/>
            <person name="Montanini B."/>
            <person name="Napoli C."/>
            <person name="Nelson D.R."/>
            <person name="Nelson C."/>
            <person name="Nieminen K."/>
            <person name="Nilsson O."/>
            <person name="Pereda V."/>
            <person name="Peter G."/>
            <person name="Philippe R."/>
            <person name="Pilate G."/>
            <person name="Poliakov A."/>
            <person name="Razumovskaya J."/>
            <person name="Richardson P."/>
            <person name="Rinaldi C."/>
            <person name="Ritland K."/>
            <person name="Rouze P."/>
            <person name="Ryaboy D."/>
            <person name="Schmutz J."/>
            <person name="Schrader J."/>
            <person name="Segerman B."/>
            <person name="Shin H."/>
            <person name="Siddiqui A."/>
            <person name="Sterky F."/>
            <person name="Terry A."/>
            <person name="Tsai C.J."/>
            <person name="Uberbacher E."/>
            <person name="Unneberg P."/>
            <person name="Vahala J."/>
            <person name="Wall K."/>
            <person name="Wessler S."/>
            <person name="Yang G."/>
            <person name="Yin T."/>
            <person name="Douglas C."/>
            <person name="Marra M."/>
            <person name="Sandberg G."/>
            <person name="Van de Peer Y."/>
            <person name="Rokhsar D."/>
        </authorList>
    </citation>
    <scope>NUCLEOTIDE SEQUENCE [LARGE SCALE GENOMIC DNA]</scope>
    <source>
        <strain evidence="2">cv. Nisqually</strain>
    </source>
</reference>
<evidence type="ECO:0000313" key="1">
    <source>
        <dbReference type="EMBL" id="KAI9385936.1"/>
    </source>
</evidence>
<keyword evidence="2" id="KW-1185">Reference proteome</keyword>